<proteinExistence type="predicted"/>
<dbReference type="InterPro" id="IPR007111">
    <property type="entry name" value="NACHT_NTPase"/>
</dbReference>
<feature type="domain" description="NACHT" evidence="1">
    <location>
        <begin position="579"/>
        <end position="669"/>
    </location>
</feature>
<reference evidence="2" key="2">
    <citation type="submission" date="2020-05" db="UniProtKB">
        <authorList>
            <consortium name="EnsemblMetazoa"/>
        </authorList>
    </citation>
    <scope>IDENTIFICATION</scope>
    <source>
        <strain evidence="2">LVP_AGWG</strain>
    </source>
</reference>
<name>A0A6I8TIW5_AEDAE</name>
<dbReference type="AlphaFoldDB" id="A0A6I8TIW5"/>
<dbReference type="Gene3D" id="3.40.50.300">
    <property type="entry name" value="P-loop containing nucleotide triphosphate hydrolases"/>
    <property type="match status" value="1"/>
</dbReference>
<dbReference type="Proteomes" id="UP000008820">
    <property type="component" value="Chromosome 3"/>
</dbReference>
<organism evidence="2 3">
    <name type="scientific">Aedes aegypti</name>
    <name type="common">Yellowfever mosquito</name>
    <name type="synonym">Culex aegypti</name>
    <dbReference type="NCBI Taxonomy" id="7159"/>
    <lineage>
        <taxon>Eukaryota</taxon>
        <taxon>Metazoa</taxon>
        <taxon>Ecdysozoa</taxon>
        <taxon>Arthropoda</taxon>
        <taxon>Hexapoda</taxon>
        <taxon>Insecta</taxon>
        <taxon>Pterygota</taxon>
        <taxon>Neoptera</taxon>
        <taxon>Endopterygota</taxon>
        <taxon>Diptera</taxon>
        <taxon>Nematocera</taxon>
        <taxon>Culicoidea</taxon>
        <taxon>Culicidae</taxon>
        <taxon>Culicinae</taxon>
        <taxon>Aedini</taxon>
        <taxon>Aedes</taxon>
        <taxon>Stegomyia</taxon>
    </lineage>
</organism>
<dbReference type="InterPro" id="IPR027417">
    <property type="entry name" value="P-loop_NTPase"/>
</dbReference>
<reference evidence="2 3" key="1">
    <citation type="submission" date="2017-06" db="EMBL/GenBank/DDBJ databases">
        <title>Aedes aegypti genome working group (AGWG) sequencing and assembly.</title>
        <authorList>
            <consortium name="Aedes aegypti Genome Working Group (AGWG)"/>
            <person name="Matthews B.J."/>
        </authorList>
    </citation>
    <scope>NUCLEOTIDE SEQUENCE [LARGE SCALE GENOMIC DNA]</scope>
    <source>
        <strain evidence="2 3">LVP_AGWG</strain>
    </source>
</reference>
<evidence type="ECO:0000313" key="2">
    <source>
        <dbReference type="EnsemblMetazoa" id="AAEL010076-PC"/>
    </source>
</evidence>
<dbReference type="PANTHER" id="PTHR46312:SF2">
    <property type="entry name" value="NUCLEOTIDE-BINDING OLIGOMERIZATION DOMAIN-CONTAINING PROTEIN 2-LIKE"/>
    <property type="match status" value="1"/>
</dbReference>
<dbReference type="OrthoDB" id="7721339at2759"/>
<dbReference type="PANTHER" id="PTHR46312">
    <property type="entry name" value="NACHT DOMAIN-CONTAINING PROTEIN"/>
    <property type="match status" value="1"/>
</dbReference>
<evidence type="ECO:0000313" key="3">
    <source>
        <dbReference type="Proteomes" id="UP000008820"/>
    </source>
</evidence>
<protein>
    <recommendedName>
        <fullName evidence="1">NACHT domain-containing protein</fullName>
    </recommendedName>
</protein>
<evidence type="ECO:0000259" key="1">
    <source>
        <dbReference type="PROSITE" id="PS50837"/>
    </source>
</evidence>
<dbReference type="PROSITE" id="PS50837">
    <property type="entry name" value="NACHT"/>
    <property type="match status" value="1"/>
</dbReference>
<dbReference type="Pfam" id="PF05729">
    <property type="entry name" value="NACHT"/>
    <property type="match status" value="1"/>
</dbReference>
<accession>A0A6I8TIW5</accession>
<dbReference type="SUPFAM" id="SSF52540">
    <property type="entry name" value="P-loop containing nucleoside triphosphate hydrolases"/>
    <property type="match status" value="1"/>
</dbReference>
<gene>
    <name evidence="2" type="primary">5572850</name>
</gene>
<sequence>MIPGVDSHYSERYLLPYLLCRARAKQHRCSVGRHILKSKYFDDIYCEVESQERCLLYLFDIKQHRYKNRRILFNERMDRPTASDFDLKKYFKAYLQLQNRIDKPIKELVVWSTTDLDRKNSSSGDEQFEFRNERSVSDLFEPFEFDIHRHRIESNVTIEKELIKSSHPLYDLAVTIAHLMLQKSVISTKTVPERFYILLLKDVFKDESHFKEEFIQPSKNLCCEAKQFHDLLKLVLSEQFRRRNLKDFHQLWQIEQNPFAELVQLKVLDSRLSQSDISDATWNVDYNVSEADVQQFLSLLVFYGNVPTKKQFEDVLQRYCDNATHNLIEKICERGILLQSIHLDRLIQLMIKVKSDRLKSLDSLKYKADSMINLEKVVLMCDSENVSKRLIIKADGNLQVSADRVAAILEKSSEKFIFLDENDLSKTKLSTLMSLFKTYHMDWLIVVIVNKDCSALEYIKDFDCRVITVVSDVDGFQNQETTIYTDTLNFDSLLDETKERISSTTVQLQGRYIQLGTLLSEQALRTIPMTVLSDWSKDCYQQIVIGESIETSELEPIISQNLQTKNDTSLDPFETDFDSLAILCGLPGMGKSTLLRRLAVNFSKTYDDHIVLLVYLKECVDWIDCSYDLKALILRLMDINSDDNIKIFIIQQMIDDRRIIFLIDGFDEICSRQEENAFYIINWLEHANLQLVLIATRPHKLEILQQHLENSTVYHFSPFTKDNQLQFLQKRLSNFSSNESRINELIKTFKSLFNDESFLDVPLHVQIVASIYENDLVHHPIQQWNAAELLQRFVDKIFEVFADKFFDRFSQAHEIVLQTLKKSFEADHSELAFCLATNQTVDHDNLTELEPYGLLRMDNGAISFINEMFEEFFAAQYIVRHQAKQCYFNEYMVGHFCKAEINRLDSFLEYHISKTDCRQELFGAIASSRNMNLKELRSLRQYKLHSDKIKQWHIFFVECCTLEQQLEYLRRCLAKAEFSTFQVIYESLPDSLVHEICFKVGSTEDNPFVVNLENASECDFVQLLKIFHHEHPNEVVRKIITNFDCNEDDFITTAIKRDYRSVIEQLFCIENNLYEENESDLLQVYLAGRWRQYLKLAAEYRRATLLEHLLGLIANRFHPRVIKDFLISRNIPFVLMETFKGEQMDEQVVTRVLKFMEQHLSDHDLYALLHRIEGEFAKKLNELQNPIISELFQSLWNRRA</sequence>
<keyword evidence="3" id="KW-1185">Reference proteome</keyword>
<dbReference type="EnsemblMetazoa" id="AAEL010076-RD">
    <property type="protein sequence ID" value="AAEL010076-PD"/>
    <property type="gene ID" value="AAEL010076"/>
</dbReference>
<dbReference type="EnsemblMetazoa" id="AAEL010076-RB">
    <property type="protein sequence ID" value="AAEL010076-PB"/>
    <property type="gene ID" value="AAEL010076"/>
</dbReference>
<dbReference type="EnsemblMetazoa" id="AAEL010076-RC">
    <property type="protein sequence ID" value="AAEL010076-PC"/>
    <property type="gene ID" value="AAEL010076"/>
</dbReference>